<dbReference type="InterPro" id="IPR058548">
    <property type="entry name" value="MlaB-like_STAS"/>
</dbReference>
<dbReference type="InterPro" id="IPR036513">
    <property type="entry name" value="STAS_dom_sf"/>
</dbReference>
<dbReference type="AlphaFoldDB" id="A0A1S1R418"/>
<evidence type="ECO:0000313" key="3">
    <source>
        <dbReference type="Proteomes" id="UP000179627"/>
    </source>
</evidence>
<name>A0A1S1R418_9ACTN</name>
<dbReference type="RefSeq" id="WP_071083575.1">
    <property type="nucleotide sequence ID" value="NZ_MBLM01000102.1"/>
</dbReference>
<accession>A0A1S1R418</accession>
<proteinExistence type="predicted"/>
<dbReference type="EMBL" id="MBLM01000102">
    <property type="protein sequence ID" value="OHV39474.1"/>
    <property type="molecule type" value="Genomic_DNA"/>
</dbReference>
<protein>
    <recommendedName>
        <fullName evidence="1">MlaB-like STAS domain-containing protein</fullName>
    </recommendedName>
</protein>
<dbReference type="Pfam" id="PF13466">
    <property type="entry name" value="STAS_2"/>
    <property type="match status" value="1"/>
</dbReference>
<comment type="caution">
    <text evidence="2">The sequence shown here is derived from an EMBL/GenBank/DDBJ whole genome shotgun (WGS) entry which is preliminary data.</text>
</comment>
<keyword evidence="3" id="KW-1185">Reference proteome</keyword>
<sequence length="118" mass="12157">MPDDTSAPPPLPAAGGGGSVLRLPALLHRAALPELCGRLEALLRDHTSPPVVLDASAVEGVDAVLVETVARLTLLARRHGRALRVVAPPALHELLWLAGLTQLLDGRPADGPPGGCQP</sequence>
<feature type="domain" description="MlaB-like STAS" evidence="1">
    <location>
        <begin position="21"/>
        <end position="100"/>
    </location>
</feature>
<dbReference type="Gene3D" id="3.30.750.24">
    <property type="entry name" value="STAS domain"/>
    <property type="match status" value="1"/>
</dbReference>
<gene>
    <name evidence="2" type="ORF">CC117_14820</name>
</gene>
<dbReference type="OrthoDB" id="9953873at2"/>
<evidence type="ECO:0000313" key="2">
    <source>
        <dbReference type="EMBL" id="OHV39474.1"/>
    </source>
</evidence>
<reference evidence="3" key="1">
    <citation type="submission" date="2016-07" db="EMBL/GenBank/DDBJ databases">
        <title>Sequence Frankia sp. strain CcI1.17.</title>
        <authorList>
            <person name="Ghodhbane-Gtari F."/>
            <person name="Swanson E."/>
            <person name="Gueddou A."/>
            <person name="Morris K."/>
            <person name="Hezbri K."/>
            <person name="Ktari A."/>
            <person name="Nouioui I."/>
            <person name="Abebe-Akele F."/>
            <person name="Simpson S."/>
            <person name="Thomas K."/>
            <person name="Gtari M."/>
            <person name="Tisa L.S."/>
            <person name="Hurst S."/>
        </authorList>
    </citation>
    <scope>NUCLEOTIDE SEQUENCE [LARGE SCALE GENOMIC DNA]</scope>
    <source>
        <strain evidence="3">Cc1.17</strain>
    </source>
</reference>
<organism evidence="2 3">
    <name type="scientific">Parafrankia colletiae</name>
    <dbReference type="NCBI Taxonomy" id="573497"/>
    <lineage>
        <taxon>Bacteria</taxon>
        <taxon>Bacillati</taxon>
        <taxon>Actinomycetota</taxon>
        <taxon>Actinomycetes</taxon>
        <taxon>Frankiales</taxon>
        <taxon>Frankiaceae</taxon>
        <taxon>Parafrankia</taxon>
    </lineage>
</organism>
<dbReference type="SUPFAM" id="SSF52091">
    <property type="entry name" value="SpoIIaa-like"/>
    <property type="match status" value="1"/>
</dbReference>
<evidence type="ECO:0000259" key="1">
    <source>
        <dbReference type="Pfam" id="PF13466"/>
    </source>
</evidence>
<dbReference type="Proteomes" id="UP000179627">
    <property type="component" value="Unassembled WGS sequence"/>
</dbReference>